<sequence length="47" mass="5132">VGLLGMGRSLQRDLNRIAEVADTSSPEGLSYILSVRMHVENDEGEIC</sequence>
<protein>
    <submittedName>
        <fullName evidence="1">Uncharacterized protein</fullName>
    </submittedName>
</protein>
<dbReference type="Proteomes" id="UP000265520">
    <property type="component" value="Unassembled WGS sequence"/>
</dbReference>
<keyword evidence="2" id="KW-1185">Reference proteome</keyword>
<reference evidence="1 2" key="1">
    <citation type="journal article" date="2018" name="Front. Plant Sci.">
        <title>Red Clover (Trifolium pratense) and Zigzag Clover (T. medium) - A Picture of Genomic Similarities and Differences.</title>
        <authorList>
            <person name="Dluhosova J."/>
            <person name="Istvanek J."/>
            <person name="Nedelnik J."/>
            <person name="Repkova J."/>
        </authorList>
    </citation>
    <scope>NUCLEOTIDE SEQUENCE [LARGE SCALE GENOMIC DNA]</scope>
    <source>
        <strain evidence="2">cv. 10/8</strain>
        <tissue evidence="1">Leaf</tissue>
    </source>
</reference>
<dbReference type="PANTHER" id="PTHR33975">
    <property type="entry name" value="MYELIN-ASSOCIATED OLIGODENDROCYTE BASIC PROTEIN"/>
    <property type="match status" value="1"/>
</dbReference>
<accession>A0A392NXD9</accession>
<name>A0A392NXD9_9FABA</name>
<dbReference type="InterPro" id="IPR010903">
    <property type="entry name" value="DUF1517"/>
</dbReference>
<proteinExistence type="predicted"/>
<dbReference type="InterPro" id="IPR053023">
    <property type="entry name" value="FLAP_modulator"/>
</dbReference>
<feature type="non-terminal residue" evidence="1">
    <location>
        <position position="1"/>
    </location>
</feature>
<dbReference type="Pfam" id="PF07466">
    <property type="entry name" value="DUF1517"/>
    <property type="match status" value="1"/>
</dbReference>
<dbReference type="EMBL" id="LXQA010054353">
    <property type="protein sequence ID" value="MCI04114.1"/>
    <property type="molecule type" value="Genomic_DNA"/>
</dbReference>
<dbReference type="AlphaFoldDB" id="A0A392NXD9"/>
<dbReference type="GO" id="GO:0009507">
    <property type="term" value="C:chloroplast"/>
    <property type="evidence" value="ECO:0007669"/>
    <property type="project" value="TreeGrafter"/>
</dbReference>
<dbReference type="PANTHER" id="PTHR33975:SF2">
    <property type="entry name" value="MYELIN-ASSOCIATED OLIGODENDROCYTE BASIC PROTEIN"/>
    <property type="match status" value="1"/>
</dbReference>
<evidence type="ECO:0000313" key="1">
    <source>
        <dbReference type="EMBL" id="MCI04114.1"/>
    </source>
</evidence>
<organism evidence="1 2">
    <name type="scientific">Trifolium medium</name>
    <dbReference type="NCBI Taxonomy" id="97028"/>
    <lineage>
        <taxon>Eukaryota</taxon>
        <taxon>Viridiplantae</taxon>
        <taxon>Streptophyta</taxon>
        <taxon>Embryophyta</taxon>
        <taxon>Tracheophyta</taxon>
        <taxon>Spermatophyta</taxon>
        <taxon>Magnoliopsida</taxon>
        <taxon>eudicotyledons</taxon>
        <taxon>Gunneridae</taxon>
        <taxon>Pentapetalae</taxon>
        <taxon>rosids</taxon>
        <taxon>fabids</taxon>
        <taxon>Fabales</taxon>
        <taxon>Fabaceae</taxon>
        <taxon>Papilionoideae</taxon>
        <taxon>50 kb inversion clade</taxon>
        <taxon>NPAAA clade</taxon>
        <taxon>Hologalegina</taxon>
        <taxon>IRL clade</taxon>
        <taxon>Trifolieae</taxon>
        <taxon>Trifolium</taxon>
    </lineage>
</organism>
<comment type="caution">
    <text evidence="1">The sequence shown here is derived from an EMBL/GenBank/DDBJ whole genome shotgun (WGS) entry which is preliminary data.</text>
</comment>
<evidence type="ECO:0000313" key="2">
    <source>
        <dbReference type="Proteomes" id="UP000265520"/>
    </source>
</evidence>